<keyword evidence="2" id="KW-1185">Reference proteome</keyword>
<dbReference type="RefSeq" id="WP_277567834.1">
    <property type="nucleotide sequence ID" value="NZ_JAPDHZ010000006.1"/>
</dbReference>
<accession>A0A9X4QP71</accession>
<sequence length="403" mass="44351">MWGVRLEPGEVKAAGKRGAEVKPSAEQGLWEWDIPDGVYTAREVVKALGVLLEAIYVQLGEAANREALLTNIEKSLAVAGRETTLPLGALPLHDHARTELSVQAGRIGEALSKWAREFDGESRGLEELGADVLGRLIFRSRCDHHLWTHEVTDMLQGPAGGPPVMQLFNEYLHQIVLLRDALLPFENWDEVPIELKARNARGLRYTEHAHSEFLSLFLARPLDHKSLVHYAKSLLAPELSAAGYGFQYRLGTILPAGLGAELARAPRYLLRWYPVRTAESVDGGDSIAFVYEYPDYYAAPRSLLGPGSPEGQEADQRRLNGITEAYLQAAVQDSGQAVIQFRLGTDAGAHAVDLGQVFRGASLPLSIESCKRRDRRPLFGPRETCNRASCCGPCPLPLRACDE</sequence>
<dbReference type="Proteomes" id="UP001153387">
    <property type="component" value="Unassembled WGS sequence"/>
</dbReference>
<gene>
    <name evidence="1" type="ORF">OMP38_26955</name>
</gene>
<evidence type="ECO:0000313" key="2">
    <source>
        <dbReference type="Proteomes" id="UP001153387"/>
    </source>
</evidence>
<evidence type="ECO:0000313" key="1">
    <source>
        <dbReference type="EMBL" id="MDG0794059.1"/>
    </source>
</evidence>
<comment type="caution">
    <text evidence="1">The sequence shown here is derived from an EMBL/GenBank/DDBJ whole genome shotgun (WGS) entry which is preliminary data.</text>
</comment>
<organism evidence="1 2">
    <name type="scientific">Cohnella ginsengisoli</name>
    <dbReference type="NCBI Taxonomy" id="425004"/>
    <lineage>
        <taxon>Bacteria</taxon>
        <taxon>Bacillati</taxon>
        <taxon>Bacillota</taxon>
        <taxon>Bacilli</taxon>
        <taxon>Bacillales</taxon>
        <taxon>Paenibacillaceae</taxon>
        <taxon>Cohnella</taxon>
    </lineage>
</organism>
<dbReference type="AlphaFoldDB" id="A0A9X4QP71"/>
<protein>
    <submittedName>
        <fullName evidence="1">Uncharacterized protein</fullName>
    </submittedName>
</protein>
<proteinExistence type="predicted"/>
<dbReference type="EMBL" id="JAPDHZ010000006">
    <property type="protein sequence ID" value="MDG0794059.1"/>
    <property type="molecule type" value="Genomic_DNA"/>
</dbReference>
<reference evidence="1 2" key="1">
    <citation type="submission" date="2022-10" db="EMBL/GenBank/DDBJ databases">
        <title>Comparative genomic analysis of Cohnella hashimotonis sp. nov., isolated from the International Space Station.</title>
        <authorList>
            <person name="Simpson A."/>
            <person name="Venkateswaran K."/>
        </authorList>
    </citation>
    <scope>NUCLEOTIDE SEQUENCE [LARGE SCALE GENOMIC DNA]</scope>
    <source>
        <strain evidence="1 2">DSM 18997</strain>
    </source>
</reference>
<name>A0A9X4QP71_9BACL</name>